<sequence length="130" mass="15118">MNAPLILVLSVFLAVIPAAICERSIIGKWTYHVDQGEGIEVKGFIVYEMDKSFYEEMTLTKNGEVMDLLRMKGTWFVDGLDLTTKFTSPDRPDGAEIKNEYTIIEINEEHMRYVDKERPRAEYKQYRSTK</sequence>
<gene>
    <name evidence="1" type="ORF">IEN85_18755</name>
</gene>
<keyword evidence="2" id="KW-1185">Reference proteome</keyword>
<dbReference type="AlphaFoldDB" id="A0A927FBW2"/>
<dbReference type="EMBL" id="JACYFG010000048">
    <property type="protein sequence ID" value="MBD5781549.1"/>
    <property type="molecule type" value="Genomic_DNA"/>
</dbReference>
<dbReference type="Proteomes" id="UP000622317">
    <property type="component" value="Unassembled WGS sequence"/>
</dbReference>
<name>A0A927FBW2_9BACT</name>
<dbReference type="RefSeq" id="WP_191618643.1">
    <property type="nucleotide sequence ID" value="NZ_JACYFG010000048.1"/>
</dbReference>
<protein>
    <submittedName>
        <fullName evidence="1">Uncharacterized protein</fullName>
    </submittedName>
</protein>
<proteinExistence type="predicted"/>
<reference evidence="1" key="1">
    <citation type="submission" date="2020-09" db="EMBL/GenBank/DDBJ databases">
        <title>Pelagicoccus enzymogenes sp. nov. with an EPS production, isolated from marine sediment.</title>
        <authorList>
            <person name="Feng X."/>
        </authorList>
    </citation>
    <scope>NUCLEOTIDE SEQUENCE</scope>
    <source>
        <strain evidence="1">NFK12</strain>
    </source>
</reference>
<evidence type="ECO:0000313" key="2">
    <source>
        <dbReference type="Proteomes" id="UP000622317"/>
    </source>
</evidence>
<accession>A0A927FBW2</accession>
<organism evidence="1 2">
    <name type="scientific">Pelagicoccus enzymogenes</name>
    <dbReference type="NCBI Taxonomy" id="2773457"/>
    <lineage>
        <taxon>Bacteria</taxon>
        <taxon>Pseudomonadati</taxon>
        <taxon>Verrucomicrobiota</taxon>
        <taxon>Opitutia</taxon>
        <taxon>Puniceicoccales</taxon>
        <taxon>Pelagicoccaceae</taxon>
        <taxon>Pelagicoccus</taxon>
    </lineage>
</organism>
<comment type="caution">
    <text evidence="1">The sequence shown here is derived from an EMBL/GenBank/DDBJ whole genome shotgun (WGS) entry which is preliminary data.</text>
</comment>
<evidence type="ECO:0000313" key="1">
    <source>
        <dbReference type="EMBL" id="MBD5781549.1"/>
    </source>
</evidence>